<evidence type="ECO:0000256" key="1">
    <source>
        <dbReference type="ARBA" id="ARBA00023015"/>
    </source>
</evidence>
<keyword evidence="6" id="KW-1185">Reference proteome</keyword>
<dbReference type="GO" id="GO:0000976">
    <property type="term" value="F:transcription cis-regulatory region binding"/>
    <property type="evidence" value="ECO:0007669"/>
    <property type="project" value="TreeGrafter"/>
</dbReference>
<evidence type="ECO:0000313" key="6">
    <source>
        <dbReference type="Proteomes" id="UP000029033"/>
    </source>
</evidence>
<dbReference type="STRING" id="158787.BSCA_0376"/>
<evidence type="ECO:0000259" key="4">
    <source>
        <dbReference type="PROSITE" id="PS50932"/>
    </source>
</evidence>
<dbReference type="CDD" id="cd01392">
    <property type="entry name" value="HTH_LacI"/>
    <property type="match status" value="1"/>
</dbReference>
<evidence type="ECO:0000256" key="3">
    <source>
        <dbReference type="ARBA" id="ARBA00023163"/>
    </source>
</evidence>
<evidence type="ECO:0000313" key="5">
    <source>
        <dbReference type="EMBL" id="KFI90039.1"/>
    </source>
</evidence>
<dbReference type="Pfam" id="PF13377">
    <property type="entry name" value="Peripla_BP_3"/>
    <property type="match status" value="1"/>
</dbReference>
<evidence type="ECO:0000256" key="2">
    <source>
        <dbReference type="ARBA" id="ARBA00023125"/>
    </source>
</evidence>
<keyword evidence="1" id="KW-0805">Transcription regulation</keyword>
<dbReference type="InterPro" id="IPR010982">
    <property type="entry name" value="Lambda_DNA-bd_dom_sf"/>
</dbReference>
<dbReference type="InterPro" id="IPR000843">
    <property type="entry name" value="HTH_LacI"/>
</dbReference>
<dbReference type="EMBL" id="JGZO01000034">
    <property type="protein sequence ID" value="KFI90039.1"/>
    <property type="molecule type" value="Genomic_DNA"/>
</dbReference>
<dbReference type="PROSITE" id="PS00356">
    <property type="entry name" value="HTH_LACI_1"/>
    <property type="match status" value="1"/>
</dbReference>
<dbReference type="Pfam" id="PF00356">
    <property type="entry name" value="LacI"/>
    <property type="match status" value="1"/>
</dbReference>
<protein>
    <submittedName>
        <fullName evidence="5">Transcriptional regulator, LacI family</fullName>
    </submittedName>
</protein>
<sequence>MATMTDVAKAAGVSRATASYALRGDPRISPATADKVRRAAAALQYTTNLSARSLRSGRSGVIGVAIFELDKPYPSEMSAAVSREAAAHGLETIVQQTSNSKEREISILQKVTSQLCDGTIFSPGNVSVEEITALYGGKPLVLLDDISDDPLFDCVFTPCADGAEAAIHHLYDVGCRNIGVIGVDYEMLVDDRESTSVSGRRLAGALKAFDDLGINVDERNFVHTAWEAEDAREVAHRLADEGLAFDGLFCMTDTVALGMIRGFADRGVRVPDDVAIIGFDGINEGDYSVPSLSTIQTDIPDLARKAVGLLLQRLGENADAVPDNADPAAPQRLTADFRLIQRESTRR</sequence>
<dbReference type="Gene3D" id="1.10.260.40">
    <property type="entry name" value="lambda repressor-like DNA-binding domains"/>
    <property type="match status" value="1"/>
</dbReference>
<dbReference type="Gene3D" id="3.40.50.2300">
    <property type="match status" value="2"/>
</dbReference>
<accession>A0A087D3D9</accession>
<reference evidence="5 6" key="1">
    <citation type="submission" date="2014-03" db="EMBL/GenBank/DDBJ databases">
        <title>Genomics of Bifidobacteria.</title>
        <authorList>
            <person name="Ventura M."/>
            <person name="Milani C."/>
            <person name="Lugli G.A."/>
        </authorList>
    </citation>
    <scope>NUCLEOTIDE SEQUENCE [LARGE SCALE GENOMIC DNA]</scope>
    <source>
        <strain evidence="5 6">LMG 21589</strain>
    </source>
</reference>
<dbReference type="Proteomes" id="UP000029033">
    <property type="component" value="Unassembled WGS sequence"/>
</dbReference>
<dbReference type="eggNOG" id="COG1609">
    <property type="taxonomic scope" value="Bacteria"/>
</dbReference>
<dbReference type="PANTHER" id="PTHR30146">
    <property type="entry name" value="LACI-RELATED TRANSCRIPTIONAL REPRESSOR"/>
    <property type="match status" value="1"/>
</dbReference>
<dbReference type="SUPFAM" id="SSF47413">
    <property type="entry name" value="lambda repressor-like DNA-binding domains"/>
    <property type="match status" value="1"/>
</dbReference>
<dbReference type="RefSeq" id="WP_033518439.1">
    <property type="nucleotide sequence ID" value="NZ_CAUPKV010000008.1"/>
</dbReference>
<organism evidence="5 6">
    <name type="scientific">Bifidobacterium scardovii</name>
    <dbReference type="NCBI Taxonomy" id="158787"/>
    <lineage>
        <taxon>Bacteria</taxon>
        <taxon>Bacillati</taxon>
        <taxon>Actinomycetota</taxon>
        <taxon>Actinomycetes</taxon>
        <taxon>Bifidobacteriales</taxon>
        <taxon>Bifidobacteriaceae</taxon>
        <taxon>Bifidobacterium</taxon>
    </lineage>
</organism>
<feature type="domain" description="HTH lacI-type" evidence="4">
    <location>
        <begin position="2"/>
        <end position="56"/>
    </location>
</feature>
<dbReference type="PANTHER" id="PTHR30146:SF109">
    <property type="entry name" value="HTH-TYPE TRANSCRIPTIONAL REGULATOR GALS"/>
    <property type="match status" value="1"/>
</dbReference>
<comment type="caution">
    <text evidence="5">The sequence shown here is derived from an EMBL/GenBank/DDBJ whole genome shotgun (WGS) entry which is preliminary data.</text>
</comment>
<dbReference type="GeneID" id="85166812"/>
<dbReference type="InterPro" id="IPR028082">
    <property type="entry name" value="Peripla_BP_I"/>
</dbReference>
<dbReference type="GO" id="GO:0003700">
    <property type="term" value="F:DNA-binding transcription factor activity"/>
    <property type="evidence" value="ECO:0007669"/>
    <property type="project" value="TreeGrafter"/>
</dbReference>
<keyword evidence="3" id="KW-0804">Transcription</keyword>
<gene>
    <name evidence="5" type="ORF">BSCA_0376</name>
</gene>
<dbReference type="CDD" id="cd06267">
    <property type="entry name" value="PBP1_LacI_sugar_binding-like"/>
    <property type="match status" value="1"/>
</dbReference>
<dbReference type="InterPro" id="IPR046335">
    <property type="entry name" value="LacI/GalR-like_sensor"/>
</dbReference>
<dbReference type="AlphaFoldDB" id="A0A087D3D9"/>
<dbReference type="SMART" id="SM00354">
    <property type="entry name" value="HTH_LACI"/>
    <property type="match status" value="1"/>
</dbReference>
<proteinExistence type="predicted"/>
<dbReference type="PROSITE" id="PS50932">
    <property type="entry name" value="HTH_LACI_2"/>
    <property type="match status" value="1"/>
</dbReference>
<dbReference type="SUPFAM" id="SSF53822">
    <property type="entry name" value="Periplasmic binding protein-like I"/>
    <property type="match status" value="1"/>
</dbReference>
<name>A0A087D3D9_9BIFI</name>
<keyword evidence="2" id="KW-0238">DNA-binding</keyword>